<organism evidence="2 3">
    <name type="scientific">Fictibacillus barbaricus</name>
    <dbReference type="NCBI Taxonomy" id="182136"/>
    <lineage>
        <taxon>Bacteria</taxon>
        <taxon>Bacillati</taxon>
        <taxon>Bacillota</taxon>
        <taxon>Bacilli</taxon>
        <taxon>Bacillales</taxon>
        <taxon>Fictibacillaceae</taxon>
        <taxon>Fictibacillus</taxon>
    </lineage>
</organism>
<dbReference type="PANTHER" id="PTHR43630:SF2">
    <property type="entry name" value="GLYCOSYLTRANSFERASE"/>
    <property type="match status" value="1"/>
</dbReference>
<feature type="domain" description="Glycosyltransferase 2-like" evidence="1">
    <location>
        <begin position="5"/>
        <end position="110"/>
    </location>
</feature>
<sequence>MITISLCMIVKNEEDTIGRCLTSIHDLMDEIIIVDTGSNDKTKRIASQFTDKIYDYKWADHFSSARNYSFGFATKQYTMWLDADDVINTQNRMLLKQLKGKLRQNTNSVTMKYLVNPDSMNNPSFIIKRNRLVKTNCQFKWNGAVHEYLEVNGPIFHSDISIHHVKDRTDTSKRNLFIYEKQLEKGEIFTPRDLFYYANELLCHHDIQKAITFYTLYLNHKEGWKEDKIIACGKLADCYGMTGNLEKEKEILYKSFHYDRPRADICCRLGNHFYKKNELKKAVYWYEYASKLKWDQNCMGHYHIPSWTWLPHLQLTVCYYKIRDFKKACEHNKIALNYFPHDLRLINNQKIFEEKVKKTGRL</sequence>
<dbReference type="Gene3D" id="1.25.40.10">
    <property type="entry name" value="Tetratricopeptide repeat domain"/>
    <property type="match status" value="1"/>
</dbReference>
<dbReference type="RefSeq" id="WP_188402412.1">
    <property type="nucleotide sequence ID" value="NZ_BMCE01000002.1"/>
</dbReference>
<dbReference type="CDD" id="cd02511">
    <property type="entry name" value="Beta4Glucosyltransferase"/>
    <property type="match status" value="1"/>
</dbReference>
<evidence type="ECO:0000313" key="2">
    <source>
        <dbReference type="EMBL" id="MBN3545536.1"/>
    </source>
</evidence>
<dbReference type="PANTHER" id="PTHR43630">
    <property type="entry name" value="POLY-BETA-1,6-N-ACETYL-D-GLUCOSAMINE SYNTHASE"/>
    <property type="match status" value="1"/>
</dbReference>
<proteinExistence type="predicted"/>
<dbReference type="SUPFAM" id="SSF48452">
    <property type="entry name" value="TPR-like"/>
    <property type="match status" value="1"/>
</dbReference>
<dbReference type="EMBL" id="JAFHKS010000043">
    <property type="protein sequence ID" value="MBN3545536.1"/>
    <property type="molecule type" value="Genomic_DNA"/>
</dbReference>
<gene>
    <name evidence="2" type="ORF">JYA64_09540</name>
</gene>
<evidence type="ECO:0000259" key="1">
    <source>
        <dbReference type="Pfam" id="PF00535"/>
    </source>
</evidence>
<dbReference type="InterPro" id="IPR011990">
    <property type="entry name" value="TPR-like_helical_dom_sf"/>
</dbReference>
<dbReference type="Pfam" id="PF00535">
    <property type="entry name" value="Glycos_transf_2"/>
    <property type="match status" value="1"/>
</dbReference>
<dbReference type="InterPro" id="IPR001173">
    <property type="entry name" value="Glyco_trans_2-like"/>
</dbReference>
<dbReference type="SUPFAM" id="SSF53448">
    <property type="entry name" value="Nucleotide-diphospho-sugar transferases"/>
    <property type="match status" value="1"/>
</dbReference>
<reference evidence="2 3" key="1">
    <citation type="submission" date="2021-01" db="EMBL/GenBank/DDBJ databases">
        <title>Genome Sequencing of Type Strains.</title>
        <authorList>
            <person name="Lemaire J.F."/>
            <person name="Inderbitzin P."/>
            <person name="Collins S.B."/>
            <person name="Wespe N."/>
            <person name="Knight-Connoni V."/>
        </authorList>
    </citation>
    <scope>NUCLEOTIDE SEQUENCE [LARGE SCALE GENOMIC DNA]</scope>
    <source>
        <strain evidence="2 3">DSM 14730</strain>
    </source>
</reference>
<dbReference type="Proteomes" id="UP001319060">
    <property type="component" value="Unassembled WGS sequence"/>
</dbReference>
<comment type="caution">
    <text evidence="2">The sequence shown here is derived from an EMBL/GenBank/DDBJ whole genome shotgun (WGS) entry which is preliminary data.</text>
</comment>
<accession>A0ABS2ZCP7</accession>
<protein>
    <submittedName>
        <fullName evidence="2">Glycosyltransferase family 2 protein</fullName>
    </submittedName>
</protein>
<dbReference type="Gene3D" id="3.90.550.10">
    <property type="entry name" value="Spore Coat Polysaccharide Biosynthesis Protein SpsA, Chain A"/>
    <property type="match status" value="1"/>
</dbReference>
<keyword evidence="3" id="KW-1185">Reference proteome</keyword>
<dbReference type="InterPro" id="IPR029044">
    <property type="entry name" value="Nucleotide-diphossugar_trans"/>
</dbReference>
<name>A0ABS2ZCP7_9BACL</name>
<evidence type="ECO:0000313" key="3">
    <source>
        <dbReference type="Proteomes" id="UP001319060"/>
    </source>
</evidence>